<organism evidence="2 3">
    <name type="scientific">Dentiscutata erythropus</name>
    <dbReference type="NCBI Taxonomy" id="1348616"/>
    <lineage>
        <taxon>Eukaryota</taxon>
        <taxon>Fungi</taxon>
        <taxon>Fungi incertae sedis</taxon>
        <taxon>Mucoromycota</taxon>
        <taxon>Glomeromycotina</taxon>
        <taxon>Glomeromycetes</taxon>
        <taxon>Diversisporales</taxon>
        <taxon>Gigasporaceae</taxon>
        <taxon>Dentiscutata</taxon>
    </lineage>
</organism>
<feature type="region of interest" description="Disordered" evidence="1">
    <location>
        <begin position="506"/>
        <end position="525"/>
    </location>
</feature>
<keyword evidence="3" id="KW-1185">Reference proteome</keyword>
<proteinExistence type="predicted"/>
<name>A0A9N9I3S1_9GLOM</name>
<sequence length="525" mass="60373">MSTDAYFEDLTHCSLLGFLEHKRPTEKDKAYSLYKGTLSFISKDDTIKPERRTRAKACLKHFKVMFHTFFVKIFPLDLCVVRQWRLTIVLSHPLATSVSLRELFCSTSESMGDGLSAGLDFTLPPNLCEQADSVAVNQYWTDLEKKQLEDLISLEESLHVLDATKDTRNQGHLLRKTVTKIIEKRSTTNHILTENNALNSNPLNIRNDNVSNAYSKGTRLSLLFDESNENALVECIDEKVLEQENILPRDQRKNIDAGIVESFYKYQKTIPKTRRVFTPAYWGILDLTEFAEKISWKPMPPEKNVREYFDDNCAKNADDNHDIEKLDANIQFMKSGASNFRGMMTEEELKMSSTFPLFSGILTSDKIKNIWGEVQALSTNYARNEKAKVSGGLGPLGIPTACRKKRYLDKVKLMIVMRDSINRLLRECNHVAFEKRTNLIVYGWLQFGLELSFYAMDWSGAGMYRFGLVDRCRLPSDEDEFGILEDAYCILKLLENKSLKIEKRKRRQIASETDAELNENRSPKR</sequence>
<dbReference type="EMBL" id="CAJVPY010010599">
    <property type="protein sequence ID" value="CAG8720130.1"/>
    <property type="molecule type" value="Genomic_DNA"/>
</dbReference>
<dbReference type="OrthoDB" id="2446509at2759"/>
<accession>A0A9N9I3S1</accession>
<comment type="caution">
    <text evidence="2">The sequence shown here is derived from an EMBL/GenBank/DDBJ whole genome shotgun (WGS) entry which is preliminary data.</text>
</comment>
<protein>
    <submittedName>
        <fullName evidence="2">21623_t:CDS:1</fullName>
    </submittedName>
</protein>
<evidence type="ECO:0000313" key="3">
    <source>
        <dbReference type="Proteomes" id="UP000789405"/>
    </source>
</evidence>
<gene>
    <name evidence="2" type="ORF">DERYTH_LOCUS14257</name>
</gene>
<dbReference type="AlphaFoldDB" id="A0A9N9I3S1"/>
<evidence type="ECO:0000256" key="1">
    <source>
        <dbReference type="SAM" id="MobiDB-lite"/>
    </source>
</evidence>
<evidence type="ECO:0000313" key="2">
    <source>
        <dbReference type="EMBL" id="CAG8720130.1"/>
    </source>
</evidence>
<dbReference type="Proteomes" id="UP000789405">
    <property type="component" value="Unassembled WGS sequence"/>
</dbReference>
<reference evidence="2" key="1">
    <citation type="submission" date="2021-06" db="EMBL/GenBank/DDBJ databases">
        <authorList>
            <person name="Kallberg Y."/>
            <person name="Tangrot J."/>
            <person name="Rosling A."/>
        </authorList>
    </citation>
    <scope>NUCLEOTIDE SEQUENCE</scope>
    <source>
        <strain evidence="2">MA453B</strain>
    </source>
</reference>